<dbReference type="PANTHER" id="PTHR12801">
    <property type="entry name" value="RNA EXONUCLEASE REXO1 / RECO3 FAMILY MEMBER-RELATED"/>
    <property type="match status" value="1"/>
</dbReference>
<dbReference type="SMART" id="SM00479">
    <property type="entry name" value="EXOIII"/>
    <property type="match status" value="1"/>
</dbReference>
<sequence length="482" mass="53722">MCVDVHLQCGCCFGFSLTRGFLSKLANWSADVQDALSRELQGRLGTWKQYLQATNAGRLKDPGQHSWEVMAAFLDTLTDPKHCKAIRRLLRWQVAVNQDEMTSKACDGQSGAEQEQSPPQKRRKHDHSCTGAATQATALPAAPPAIHARSAIMRPQTAWELVHLTAAHEQYQHDYQTFPSWERGWKRIPRKAADATQQPTLLAVDCEMVQSSRRDRELVKVAIVDQSGDCIYEELIKPRKRILDYRTAITGIQRKHLQEVTTRREHAQQKLLRLMADHAPVILVGHALHNDLQALQIDADHIIDTSKIFRFRGLSRASPRLTDLNKIVLGRELRSDESSPHNCAVDAAAAMNLTLHAMSHGCQEPLQPPEVKVSAAERSMLLMHGIPEALLSDGIGKLQAAVPQHIRNLLHGCSSWNAVPDRPRHLHLVFKSPKAALAAFGNLPGTTDTDSLGRRQKPIALRGGHHVKLREMAAHKPGGHHR</sequence>
<dbReference type="SUPFAM" id="SSF53098">
    <property type="entry name" value="Ribonuclease H-like"/>
    <property type="match status" value="1"/>
</dbReference>
<dbReference type="EMBL" id="JALJOQ010000022">
    <property type="protein sequence ID" value="KAK9808553.1"/>
    <property type="molecule type" value="Genomic_DNA"/>
</dbReference>
<accession>A0AAW1PKD2</accession>
<comment type="caution">
    <text evidence="8">The sequence shown here is derived from an EMBL/GenBank/DDBJ whole genome shotgun (WGS) entry which is preliminary data.</text>
</comment>
<dbReference type="Proteomes" id="UP001465755">
    <property type="component" value="Unassembled WGS sequence"/>
</dbReference>
<keyword evidence="9" id="KW-1185">Reference proteome</keyword>
<feature type="domain" description="Exonuclease" evidence="7">
    <location>
        <begin position="200"/>
        <end position="363"/>
    </location>
</feature>
<keyword evidence="4" id="KW-0378">Hydrolase</keyword>
<reference evidence="8 9" key="1">
    <citation type="journal article" date="2024" name="Nat. Commun.">
        <title>Phylogenomics reveals the evolutionary origins of lichenization in chlorophyte algae.</title>
        <authorList>
            <person name="Puginier C."/>
            <person name="Libourel C."/>
            <person name="Otte J."/>
            <person name="Skaloud P."/>
            <person name="Haon M."/>
            <person name="Grisel S."/>
            <person name="Petersen M."/>
            <person name="Berrin J.G."/>
            <person name="Delaux P.M."/>
            <person name="Dal Grande F."/>
            <person name="Keller J."/>
        </authorList>
    </citation>
    <scope>NUCLEOTIDE SEQUENCE [LARGE SCALE GENOMIC DNA]</scope>
    <source>
        <strain evidence="8 9">SAG 2036</strain>
    </source>
</reference>
<dbReference type="InterPro" id="IPR012337">
    <property type="entry name" value="RNaseH-like_sf"/>
</dbReference>
<keyword evidence="3" id="KW-0540">Nuclease</keyword>
<dbReference type="Pfam" id="PF00929">
    <property type="entry name" value="RNase_T"/>
    <property type="match status" value="1"/>
</dbReference>
<evidence type="ECO:0000256" key="6">
    <source>
        <dbReference type="SAM" id="MobiDB-lite"/>
    </source>
</evidence>
<evidence type="ECO:0000256" key="5">
    <source>
        <dbReference type="ARBA" id="ARBA00023242"/>
    </source>
</evidence>
<protein>
    <recommendedName>
        <fullName evidence="7">Exonuclease domain-containing protein</fullName>
    </recommendedName>
</protein>
<dbReference type="InterPro" id="IPR036397">
    <property type="entry name" value="RNaseH_sf"/>
</dbReference>
<keyword evidence="5" id="KW-0539">Nucleus</keyword>
<evidence type="ECO:0000256" key="3">
    <source>
        <dbReference type="ARBA" id="ARBA00022722"/>
    </source>
</evidence>
<name>A0AAW1PKD2_9CHLO</name>
<dbReference type="InterPro" id="IPR013520">
    <property type="entry name" value="Ribonucl_H"/>
</dbReference>
<dbReference type="GO" id="GO:0005634">
    <property type="term" value="C:nucleus"/>
    <property type="evidence" value="ECO:0007669"/>
    <property type="project" value="UniProtKB-SubCell"/>
</dbReference>
<proteinExistence type="inferred from homology"/>
<dbReference type="InterPro" id="IPR047021">
    <property type="entry name" value="REXO1/3/4-like"/>
</dbReference>
<feature type="region of interest" description="Disordered" evidence="6">
    <location>
        <begin position="103"/>
        <end position="130"/>
    </location>
</feature>
<comment type="similarity">
    <text evidence="2">Belongs to the REXO1/REXO3 family.</text>
</comment>
<evidence type="ECO:0000256" key="2">
    <source>
        <dbReference type="ARBA" id="ARBA00006357"/>
    </source>
</evidence>
<evidence type="ECO:0000313" key="8">
    <source>
        <dbReference type="EMBL" id="KAK9808553.1"/>
    </source>
</evidence>
<gene>
    <name evidence="8" type="ORF">WJX73_008028</name>
</gene>
<dbReference type="GO" id="GO:0004527">
    <property type="term" value="F:exonuclease activity"/>
    <property type="evidence" value="ECO:0007669"/>
    <property type="project" value="InterPro"/>
</dbReference>
<evidence type="ECO:0000259" key="7">
    <source>
        <dbReference type="SMART" id="SM00479"/>
    </source>
</evidence>
<organism evidence="8 9">
    <name type="scientific">Symbiochloris irregularis</name>
    <dbReference type="NCBI Taxonomy" id="706552"/>
    <lineage>
        <taxon>Eukaryota</taxon>
        <taxon>Viridiplantae</taxon>
        <taxon>Chlorophyta</taxon>
        <taxon>core chlorophytes</taxon>
        <taxon>Trebouxiophyceae</taxon>
        <taxon>Trebouxiales</taxon>
        <taxon>Trebouxiaceae</taxon>
        <taxon>Symbiochloris</taxon>
    </lineage>
</organism>
<evidence type="ECO:0000256" key="4">
    <source>
        <dbReference type="ARBA" id="ARBA00022801"/>
    </source>
</evidence>
<dbReference type="Gene3D" id="3.30.420.10">
    <property type="entry name" value="Ribonuclease H-like superfamily/Ribonuclease H"/>
    <property type="match status" value="1"/>
</dbReference>
<comment type="subcellular location">
    <subcellularLocation>
        <location evidence="1">Nucleus</location>
    </subcellularLocation>
</comment>
<dbReference type="PANTHER" id="PTHR12801:SF115">
    <property type="entry name" value="FI18136P1-RELATED"/>
    <property type="match status" value="1"/>
</dbReference>
<dbReference type="GO" id="GO:0003676">
    <property type="term" value="F:nucleic acid binding"/>
    <property type="evidence" value="ECO:0007669"/>
    <property type="project" value="InterPro"/>
</dbReference>
<dbReference type="AlphaFoldDB" id="A0AAW1PKD2"/>
<evidence type="ECO:0000256" key="1">
    <source>
        <dbReference type="ARBA" id="ARBA00004123"/>
    </source>
</evidence>
<evidence type="ECO:0000313" key="9">
    <source>
        <dbReference type="Proteomes" id="UP001465755"/>
    </source>
</evidence>